<proteinExistence type="predicted"/>
<gene>
    <name evidence="3" type="ORF">QYE77_01145</name>
</gene>
<accession>A0ABU3NJ37</accession>
<dbReference type="EMBL" id="JAUHMF010000001">
    <property type="protein sequence ID" value="MDT8896857.1"/>
    <property type="molecule type" value="Genomic_DNA"/>
</dbReference>
<comment type="caution">
    <text evidence="3">The sequence shown here is derived from an EMBL/GenBank/DDBJ whole genome shotgun (WGS) entry which is preliminary data.</text>
</comment>
<keyword evidence="1" id="KW-0472">Membrane</keyword>
<dbReference type="PANTHER" id="PTHR34351">
    <property type="entry name" value="SLR1927 PROTEIN-RELATED"/>
    <property type="match status" value="1"/>
</dbReference>
<feature type="transmembrane region" description="Helical" evidence="1">
    <location>
        <begin position="7"/>
        <end position="25"/>
    </location>
</feature>
<protein>
    <submittedName>
        <fullName evidence="3">DUF58 domain-containing protein</fullName>
    </submittedName>
</protein>
<keyword evidence="1" id="KW-1133">Transmembrane helix</keyword>
<dbReference type="InterPro" id="IPR002881">
    <property type="entry name" value="DUF58"/>
</dbReference>
<keyword evidence="1" id="KW-0812">Transmembrane</keyword>
<evidence type="ECO:0000256" key="1">
    <source>
        <dbReference type="SAM" id="Phobius"/>
    </source>
</evidence>
<dbReference type="PANTHER" id="PTHR34351:SF2">
    <property type="entry name" value="DUF58 DOMAIN-CONTAINING PROTEIN"/>
    <property type="match status" value="1"/>
</dbReference>
<sequence length="435" mass="48886">MIIRRTSLFFIGALAFVVVALFLGGGATTRVYLRLAYGIALLIVFSWLWTSQILRHVQVERQARGFRYQVGQIFEERFEIRNTGYLNIIWLEVRDLSPLPEKHFSRVLSEIGRGEERFFVTRTILHRRGAFPLGPTILVSGDPFGLFAVRREVPASKTLLVLPYMVDIHSFPAPLGRLPGGRALHRRSTEVTPYAAGVREYFPGDPLNRIHWRSTARHDRFMVKEFEQDPYADVWLFLDAHMSAHVSQEDTVAAHGQPVWIWMQKSAPILPPSTFEYAISAAASIGRYYLRHGRALGFACVGPNLSILPAERGERQLDKFLEILAFVQPNGHLPLLGLVQSQAGYLVRGTTVILVTAVSGQEVVLAVEELLRRDLNPILVLVDRSSFGGRGDVAVTREQIQALGVPVFTLRRDEDLRTALETQTLPGNLGNRMVS</sequence>
<evidence type="ECO:0000313" key="3">
    <source>
        <dbReference type="EMBL" id="MDT8896857.1"/>
    </source>
</evidence>
<dbReference type="Proteomes" id="UP001254165">
    <property type="component" value="Unassembled WGS sequence"/>
</dbReference>
<keyword evidence="4" id="KW-1185">Reference proteome</keyword>
<dbReference type="Pfam" id="PF01882">
    <property type="entry name" value="DUF58"/>
    <property type="match status" value="1"/>
</dbReference>
<dbReference type="RefSeq" id="WP_315623447.1">
    <property type="nucleotide sequence ID" value="NZ_JAUHMF010000001.1"/>
</dbReference>
<reference evidence="3 4" key="1">
    <citation type="submission" date="2023-07" db="EMBL/GenBank/DDBJ databases">
        <title>Novel species of Thermanaerothrix with wide hydrolytic capabilities.</title>
        <authorList>
            <person name="Zayulina K.S."/>
            <person name="Podosokorskaya O.A."/>
            <person name="Elcheninov A.G."/>
        </authorList>
    </citation>
    <scope>NUCLEOTIDE SEQUENCE [LARGE SCALE GENOMIC DNA]</scope>
    <source>
        <strain evidence="3 4">4228-RoL</strain>
    </source>
</reference>
<organism evidence="3 4">
    <name type="scientific">Thermanaerothrix solaris</name>
    <dbReference type="NCBI Taxonomy" id="3058434"/>
    <lineage>
        <taxon>Bacteria</taxon>
        <taxon>Bacillati</taxon>
        <taxon>Chloroflexota</taxon>
        <taxon>Anaerolineae</taxon>
        <taxon>Anaerolineales</taxon>
        <taxon>Anaerolineaceae</taxon>
        <taxon>Thermanaerothrix</taxon>
    </lineage>
</organism>
<evidence type="ECO:0000313" key="4">
    <source>
        <dbReference type="Proteomes" id="UP001254165"/>
    </source>
</evidence>
<feature type="domain" description="DUF58" evidence="2">
    <location>
        <begin position="198"/>
        <end position="246"/>
    </location>
</feature>
<name>A0ABU3NJ37_9CHLR</name>
<evidence type="ECO:0000259" key="2">
    <source>
        <dbReference type="Pfam" id="PF01882"/>
    </source>
</evidence>